<dbReference type="InterPro" id="IPR011701">
    <property type="entry name" value="MFS"/>
</dbReference>
<name>A0A171DNQ6_9ACTN</name>
<evidence type="ECO:0000313" key="11">
    <source>
        <dbReference type="Proteomes" id="UP000077701"/>
    </source>
</evidence>
<protein>
    <submittedName>
        <fullName evidence="10">MFS transporter</fullName>
    </submittedName>
</protein>
<evidence type="ECO:0000313" key="10">
    <source>
        <dbReference type="EMBL" id="GAT70694.1"/>
    </source>
</evidence>
<feature type="transmembrane region" description="Helical" evidence="8">
    <location>
        <begin position="178"/>
        <end position="199"/>
    </location>
</feature>
<keyword evidence="11" id="KW-1185">Reference proteome</keyword>
<dbReference type="GO" id="GO:0022857">
    <property type="term" value="F:transmembrane transporter activity"/>
    <property type="evidence" value="ECO:0007669"/>
    <property type="project" value="InterPro"/>
</dbReference>
<feature type="transmembrane region" description="Helical" evidence="8">
    <location>
        <begin position="381"/>
        <end position="405"/>
    </location>
</feature>
<feature type="transmembrane region" description="Helical" evidence="8">
    <location>
        <begin position="346"/>
        <end position="369"/>
    </location>
</feature>
<dbReference type="GO" id="GO:0005886">
    <property type="term" value="C:plasma membrane"/>
    <property type="evidence" value="ECO:0007669"/>
    <property type="project" value="UniProtKB-SubCell"/>
</dbReference>
<accession>A0A171DNQ6</accession>
<evidence type="ECO:0000256" key="7">
    <source>
        <dbReference type="SAM" id="MobiDB-lite"/>
    </source>
</evidence>
<evidence type="ECO:0000256" key="8">
    <source>
        <dbReference type="SAM" id="Phobius"/>
    </source>
</evidence>
<dbReference type="RefSeq" id="WP_084008980.1">
    <property type="nucleotide sequence ID" value="NZ_BDCX01000018.1"/>
</dbReference>
<dbReference type="OrthoDB" id="4042314at2"/>
<feature type="transmembrane region" description="Helical" evidence="8">
    <location>
        <begin position="290"/>
        <end position="310"/>
    </location>
</feature>
<comment type="subcellular location">
    <subcellularLocation>
        <location evidence="1">Cell membrane</location>
        <topology evidence="1">Multi-pass membrane protein</topology>
    </subcellularLocation>
</comment>
<keyword evidence="4 8" id="KW-0812">Transmembrane</keyword>
<evidence type="ECO:0000256" key="5">
    <source>
        <dbReference type="ARBA" id="ARBA00022989"/>
    </source>
</evidence>
<keyword evidence="2" id="KW-0813">Transport</keyword>
<feature type="transmembrane region" description="Helical" evidence="8">
    <location>
        <begin position="117"/>
        <end position="135"/>
    </location>
</feature>
<evidence type="ECO:0000256" key="3">
    <source>
        <dbReference type="ARBA" id="ARBA00022475"/>
    </source>
</evidence>
<reference evidence="11" key="2">
    <citation type="submission" date="2016-04" db="EMBL/GenBank/DDBJ databases">
        <title>Planomonospora sphaerica JCM9374 whole genome shotgun sequence.</title>
        <authorList>
            <person name="Suzuki T."/>
            <person name="Dohra H."/>
            <person name="Kodani S."/>
        </authorList>
    </citation>
    <scope>NUCLEOTIDE SEQUENCE [LARGE SCALE GENOMIC DNA]</scope>
    <source>
        <strain evidence="11">JCM 9374</strain>
    </source>
</reference>
<sequence length="448" mass="46739">MTAVVGNEETTGPARPADPTGAERPAQPGTAPPAPPEKDDDGVIVTLRETSRAAKALLLGVFVNKLAAFIQIYLVLFLTNRGFSPTQAGLALGVYGAGAVAGSLIGGSLSDRIGPRAATLVSMTGSAALIVSILYLPTYPLLLGAIFLVSTVGQFYRPAAQVLLTELTPKHRLVMITAVYRLGLNLGMTAAPLIGAALLSVSYNALFWGEAAAALTFAVIASLALPRRVSRPAAEQKTAEPEPAGRSGYRAVLADRRYSLYLVAVLLTSIVYCQYTATLPLDVAAAGVSLWWYGAAVSLNGFIVITCELAMTKVVQRWPIRLTALLGLGLVSVGYAIYAISPLPVWFMVGTLVWTLSEIIGGPTVFAYPAMAGPERLRGRYIGAMQSVFGLGTALGPVLGTLVWFQVGRSVWLWAALVAAVATVAGLLGMRTPATGAEEPQPAAASAG</sequence>
<feature type="transmembrane region" description="Helical" evidence="8">
    <location>
        <begin position="141"/>
        <end position="157"/>
    </location>
</feature>
<evidence type="ECO:0000259" key="9">
    <source>
        <dbReference type="PROSITE" id="PS50850"/>
    </source>
</evidence>
<dbReference type="PANTHER" id="PTHR23517:SF2">
    <property type="entry name" value="MULTIDRUG RESISTANCE PROTEIN MDTH"/>
    <property type="match status" value="1"/>
</dbReference>
<evidence type="ECO:0000256" key="4">
    <source>
        <dbReference type="ARBA" id="ARBA00022692"/>
    </source>
</evidence>
<keyword evidence="6 8" id="KW-0472">Membrane</keyword>
<feature type="region of interest" description="Disordered" evidence="7">
    <location>
        <begin position="1"/>
        <end position="41"/>
    </location>
</feature>
<keyword evidence="5 8" id="KW-1133">Transmembrane helix</keyword>
<proteinExistence type="predicted"/>
<feature type="transmembrane region" description="Helical" evidence="8">
    <location>
        <begin position="88"/>
        <end position="105"/>
    </location>
</feature>
<dbReference type="InterPro" id="IPR050171">
    <property type="entry name" value="MFS_Transporters"/>
</dbReference>
<dbReference type="PROSITE" id="PS50850">
    <property type="entry name" value="MFS"/>
    <property type="match status" value="1"/>
</dbReference>
<dbReference type="Gene3D" id="1.20.1250.20">
    <property type="entry name" value="MFS general substrate transporter like domains"/>
    <property type="match status" value="1"/>
</dbReference>
<feature type="transmembrane region" description="Helical" evidence="8">
    <location>
        <begin position="56"/>
        <end position="76"/>
    </location>
</feature>
<dbReference type="PANTHER" id="PTHR23517">
    <property type="entry name" value="RESISTANCE PROTEIN MDTM, PUTATIVE-RELATED-RELATED"/>
    <property type="match status" value="1"/>
</dbReference>
<comment type="caution">
    <text evidence="10">The sequence shown here is derived from an EMBL/GenBank/DDBJ whole genome shotgun (WGS) entry which is preliminary data.</text>
</comment>
<feature type="transmembrane region" description="Helical" evidence="8">
    <location>
        <begin position="322"/>
        <end position="340"/>
    </location>
</feature>
<dbReference type="STRING" id="161355.PS9374_06380"/>
<dbReference type="Pfam" id="PF07690">
    <property type="entry name" value="MFS_1"/>
    <property type="match status" value="1"/>
</dbReference>
<evidence type="ECO:0000256" key="2">
    <source>
        <dbReference type="ARBA" id="ARBA00022448"/>
    </source>
</evidence>
<gene>
    <name evidence="10" type="ORF">PS9374_06380</name>
</gene>
<feature type="transmembrane region" description="Helical" evidence="8">
    <location>
        <begin position="258"/>
        <end position="278"/>
    </location>
</feature>
<dbReference type="AlphaFoldDB" id="A0A171DNQ6"/>
<keyword evidence="3" id="KW-1003">Cell membrane</keyword>
<feature type="transmembrane region" description="Helical" evidence="8">
    <location>
        <begin position="205"/>
        <end position="225"/>
    </location>
</feature>
<reference evidence="10 11" key="1">
    <citation type="journal article" date="2016" name="Genome Announc.">
        <title>Draft Genome Sequence of Planomonospora sphaerica JCM9374, a Rare Actinomycete.</title>
        <authorList>
            <person name="Dohra H."/>
            <person name="Suzuki T."/>
            <person name="Inoue Y."/>
            <person name="Kodani S."/>
        </authorList>
    </citation>
    <scope>NUCLEOTIDE SEQUENCE [LARGE SCALE GENOMIC DNA]</scope>
    <source>
        <strain evidence="10 11">JCM 9374</strain>
    </source>
</reference>
<dbReference type="Proteomes" id="UP000077701">
    <property type="component" value="Unassembled WGS sequence"/>
</dbReference>
<dbReference type="InterPro" id="IPR036259">
    <property type="entry name" value="MFS_trans_sf"/>
</dbReference>
<feature type="domain" description="Major facilitator superfamily (MFS) profile" evidence="9">
    <location>
        <begin position="53"/>
        <end position="433"/>
    </location>
</feature>
<feature type="transmembrane region" description="Helical" evidence="8">
    <location>
        <begin position="411"/>
        <end position="430"/>
    </location>
</feature>
<dbReference type="InterPro" id="IPR020846">
    <property type="entry name" value="MFS_dom"/>
</dbReference>
<dbReference type="EMBL" id="BDCX01000018">
    <property type="protein sequence ID" value="GAT70694.1"/>
    <property type="molecule type" value="Genomic_DNA"/>
</dbReference>
<evidence type="ECO:0000256" key="6">
    <source>
        <dbReference type="ARBA" id="ARBA00023136"/>
    </source>
</evidence>
<evidence type="ECO:0000256" key="1">
    <source>
        <dbReference type="ARBA" id="ARBA00004651"/>
    </source>
</evidence>
<dbReference type="SUPFAM" id="SSF103473">
    <property type="entry name" value="MFS general substrate transporter"/>
    <property type="match status" value="1"/>
</dbReference>
<organism evidence="10 11">
    <name type="scientific">Planomonospora sphaerica</name>
    <dbReference type="NCBI Taxonomy" id="161355"/>
    <lineage>
        <taxon>Bacteria</taxon>
        <taxon>Bacillati</taxon>
        <taxon>Actinomycetota</taxon>
        <taxon>Actinomycetes</taxon>
        <taxon>Streptosporangiales</taxon>
        <taxon>Streptosporangiaceae</taxon>
        <taxon>Planomonospora</taxon>
    </lineage>
</organism>